<dbReference type="PANTHER" id="PTHR42752:SF1">
    <property type="entry name" value="IMIDAZOLONEPROPIONASE-RELATED"/>
    <property type="match status" value="1"/>
</dbReference>
<comment type="subcellular location">
    <subcellularLocation>
        <location evidence="7">Cytoplasm</location>
    </subcellularLocation>
</comment>
<dbReference type="AlphaFoldDB" id="A0A8I1ADE3"/>
<dbReference type="UniPathway" id="UPA00379">
    <property type="reaction ID" value="UER00551"/>
</dbReference>
<feature type="binding site" evidence="7">
    <location>
        <position position="335"/>
    </location>
    <ligand>
        <name>4-imidazolone-5-propanoate</name>
        <dbReference type="ChEBI" id="CHEBI:77893"/>
    </ligand>
</feature>
<comment type="catalytic activity">
    <reaction evidence="7">
        <text>4-imidazolone-5-propanoate + H2O = N-formimidoyl-L-glutamate</text>
        <dbReference type="Rhea" id="RHEA:23660"/>
        <dbReference type="ChEBI" id="CHEBI:15377"/>
        <dbReference type="ChEBI" id="CHEBI:58928"/>
        <dbReference type="ChEBI" id="CHEBI:77893"/>
        <dbReference type="EC" id="3.5.2.7"/>
    </reaction>
</comment>
<feature type="binding site" evidence="7">
    <location>
        <position position="256"/>
    </location>
    <ligand>
        <name>Fe(3+)</name>
        <dbReference type="ChEBI" id="CHEBI:29034"/>
    </ligand>
</feature>
<dbReference type="InterPro" id="IPR011059">
    <property type="entry name" value="Metal-dep_hydrolase_composite"/>
</dbReference>
<feature type="binding site" evidence="7">
    <location>
        <position position="158"/>
    </location>
    <ligand>
        <name>N-formimidoyl-L-glutamate</name>
        <dbReference type="ChEBI" id="CHEBI:58928"/>
    </ligand>
</feature>
<dbReference type="EC" id="3.5.2.7" evidence="1 7"/>
<feature type="binding site" evidence="7">
    <location>
        <position position="86"/>
    </location>
    <ligand>
        <name>Fe(3+)</name>
        <dbReference type="ChEBI" id="CHEBI:29034"/>
    </ligand>
</feature>
<reference evidence="9 10" key="1">
    <citation type="submission" date="2020-12" db="EMBL/GenBank/DDBJ databases">
        <title>WGS of Thermoactinomyces spp.</title>
        <authorList>
            <person name="Cheng K."/>
        </authorList>
    </citation>
    <scope>NUCLEOTIDE SEQUENCE [LARGE SCALE GENOMIC DNA]</scope>
    <source>
        <strain evidence="10">CICC 10671\DSM 43846</strain>
    </source>
</reference>
<feature type="binding site" evidence="7">
    <location>
        <position position="256"/>
    </location>
    <ligand>
        <name>Zn(2+)</name>
        <dbReference type="ChEBI" id="CHEBI:29105"/>
    </ligand>
</feature>
<feature type="binding site" evidence="7">
    <location>
        <position position="88"/>
    </location>
    <ligand>
        <name>Fe(3+)</name>
        <dbReference type="ChEBI" id="CHEBI:29034"/>
    </ligand>
</feature>
<dbReference type="InterPro" id="IPR005920">
    <property type="entry name" value="HutI"/>
</dbReference>
<keyword evidence="4 7" id="KW-0369">Histidine metabolism</keyword>
<dbReference type="FunFam" id="3.20.20.140:FF:000007">
    <property type="entry name" value="Imidazolonepropionase"/>
    <property type="match status" value="1"/>
</dbReference>
<dbReference type="SUPFAM" id="SSF51338">
    <property type="entry name" value="Composite domain of metallo-dependent hydrolases"/>
    <property type="match status" value="1"/>
</dbReference>
<comment type="cofactor">
    <cofactor evidence="7">
        <name>Zn(2+)</name>
        <dbReference type="ChEBI" id="CHEBI:29105"/>
    </cofactor>
    <cofactor evidence="7">
        <name>Fe(3+)</name>
        <dbReference type="ChEBI" id="CHEBI:29034"/>
    </cofactor>
    <text evidence="7">Binds 1 zinc or iron ion per subunit.</text>
</comment>
<dbReference type="GO" id="GO:0019557">
    <property type="term" value="P:L-histidine catabolic process to glutamate and formate"/>
    <property type="evidence" value="ECO:0007669"/>
    <property type="project" value="UniProtKB-UniPathway"/>
</dbReference>
<sequence>MEKWLITGANQLLTLQGAGRPKTGKEMNDLGIIEDGAVAVEKDTIIAVGTRKEVESEARKRWGSWEKVNHMDATGKVIMPGLIDPHTHLVYAGSREDELNMRLNGKTYLEILEAGGGILSTTQRTRAAGIDELVEQAKARLDRFLKNGVTTVEAKSGYGLSPEHELKQLRVTKRLNEEHPVEVVSTFMGAHAVPKEYQKQPDAYVRLITDEMIPRVVSERLAEFCDVFCERGVFSVEQSETILRAAKAAGLIPKIHADELEPTGGAELAARIGAISADHLLKVSDEGIRALAKAKVVAVLLPGTAFFLMAPFADGRKMIDAGVPVALSTDCNPGSSPTESLLLMMNLACFHMKMTPAEVITAVTVNAAHAIGRADRIGSLEPGKQADLVVFDVPNYLHLTYHYGSNDVERVMKKGKWVV</sequence>
<evidence type="ECO:0000256" key="3">
    <source>
        <dbReference type="ARBA" id="ARBA00022801"/>
    </source>
</evidence>
<comment type="caution">
    <text evidence="9">The sequence shown here is derived from an EMBL/GenBank/DDBJ whole genome shotgun (WGS) entry which is preliminary data.</text>
</comment>
<protein>
    <recommendedName>
        <fullName evidence="1 7">Imidazolonepropionase</fullName>
        <ecNumber evidence="1 7">3.5.2.7</ecNumber>
    </recommendedName>
    <alternativeName>
        <fullName evidence="7">Imidazolone-5-propionate hydrolase</fullName>
    </alternativeName>
</protein>
<comment type="pathway">
    <text evidence="7">Amino-acid degradation; L-histidine degradation into L-glutamate; N-formimidoyl-L-glutamate from L-histidine: step 3/3.</text>
</comment>
<dbReference type="NCBIfam" id="TIGR01224">
    <property type="entry name" value="hutI"/>
    <property type="match status" value="1"/>
</dbReference>
<evidence type="ECO:0000259" key="8">
    <source>
        <dbReference type="Pfam" id="PF01979"/>
    </source>
</evidence>
<dbReference type="GO" id="GO:0019556">
    <property type="term" value="P:L-histidine catabolic process to glutamate and formamide"/>
    <property type="evidence" value="ECO:0007669"/>
    <property type="project" value="UniProtKB-UniRule"/>
</dbReference>
<dbReference type="GO" id="GO:0005506">
    <property type="term" value="F:iron ion binding"/>
    <property type="evidence" value="ECO:0007669"/>
    <property type="project" value="UniProtKB-UniRule"/>
</dbReference>
<comment type="function">
    <text evidence="7">Catalyzes the hydrolytic cleavage of the carbon-nitrogen bond in imidazolone-5-propanoate to yield N-formimidoyl-L-glutamate. It is the third step in the universal histidine degradation pathway.</text>
</comment>
<evidence type="ECO:0000256" key="4">
    <source>
        <dbReference type="ARBA" id="ARBA00022808"/>
    </source>
</evidence>
<evidence type="ECO:0000313" key="9">
    <source>
        <dbReference type="EMBL" id="MBH8595299.1"/>
    </source>
</evidence>
<dbReference type="GO" id="GO:0005737">
    <property type="term" value="C:cytoplasm"/>
    <property type="evidence" value="ECO:0007669"/>
    <property type="project" value="UniProtKB-SubCell"/>
</dbReference>
<dbReference type="EMBL" id="JAECVW010000003">
    <property type="protein sequence ID" value="MBH8595299.1"/>
    <property type="molecule type" value="Genomic_DNA"/>
</dbReference>
<name>A0A8I1ADE3_THEIN</name>
<keyword evidence="6 7" id="KW-0408">Iron</keyword>
<feature type="binding site" evidence="7">
    <location>
        <position position="95"/>
    </location>
    <ligand>
        <name>4-imidazolone-5-propanoate</name>
        <dbReference type="ChEBI" id="CHEBI:77893"/>
    </ligand>
</feature>
<dbReference type="InterPro" id="IPR006680">
    <property type="entry name" value="Amidohydro-rel"/>
</dbReference>
<evidence type="ECO:0000256" key="6">
    <source>
        <dbReference type="ARBA" id="ARBA00023004"/>
    </source>
</evidence>
<feature type="domain" description="Amidohydrolase-related" evidence="8">
    <location>
        <begin position="77"/>
        <end position="418"/>
    </location>
</feature>
<evidence type="ECO:0000256" key="5">
    <source>
        <dbReference type="ARBA" id="ARBA00022833"/>
    </source>
</evidence>
<evidence type="ECO:0000256" key="1">
    <source>
        <dbReference type="ARBA" id="ARBA00012864"/>
    </source>
</evidence>
<dbReference type="RefSeq" id="WP_181731584.1">
    <property type="nucleotide sequence ID" value="NZ_JACEIR010000002.1"/>
</dbReference>
<feature type="binding site" evidence="7">
    <location>
        <position position="86"/>
    </location>
    <ligand>
        <name>Zn(2+)</name>
        <dbReference type="ChEBI" id="CHEBI:29105"/>
    </ligand>
</feature>
<dbReference type="CDD" id="cd01296">
    <property type="entry name" value="Imidazolone-5PH"/>
    <property type="match status" value="1"/>
</dbReference>
<dbReference type="Gene3D" id="3.20.20.140">
    <property type="entry name" value="Metal-dependent hydrolases"/>
    <property type="match status" value="1"/>
</dbReference>
<feature type="binding site" evidence="7">
    <location>
        <position position="191"/>
    </location>
    <ligand>
        <name>4-imidazolone-5-propanoate</name>
        <dbReference type="ChEBI" id="CHEBI:77893"/>
    </ligand>
</feature>
<dbReference type="Proteomes" id="UP000633619">
    <property type="component" value="Unassembled WGS sequence"/>
</dbReference>
<feature type="binding site" evidence="7">
    <location>
        <position position="332"/>
    </location>
    <ligand>
        <name>N-formimidoyl-L-glutamate</name>
        <dbReference type="ChEBI" id="CHEBI:58928"/>
    </ligand>
</feature>
<proteinExistence type="inferred from homology"/>
<dbReference type="HAMAP" id="MF_00372">
    <property type="entry name" value="HutI"/>
    <property type="match status" value="1"/>
</dbReference>
<keyword evidence="7" id="KW-0963">Cytoplasm</keyword>
<dbReference type="Gene3D" id="2.30.40.10">
    <property type="entry name" value="Urease, subunit C, domain 1"/>
    <property type="match status" value="1"/>
</dbReference>
<dbReference type="PANTHER" id="PTHR42752">
    <property type="entry name" value="IMIDAZOLONEPROPIONASE"/>
    <property type="match status" value="1"/>
</dbReference>
<keyword evidence="2 7" id="KW-0479">Metal-binding</keyword>
<feature type="binding site" evidence="7">
    <location>
        <position position="88"/>
    </location>
    <ligand>
        <name>Zn(2+)</name>
        <dbReference type="ChEBI" id="CHEBI:29105"/>
    </ligand>
</feature>
<dbReference type="Pfam" id="PF01979">
    <property type="entry name" value="Amidohydro_1"/>
    <property type="match status" value="1"/>
</dbReference>
<accession>A0A8I1ADE3</accession>
<feature type="binding site" evidence="7">
    <location>
        <position position="330"/>
    </location>
    <ligand>
        <name>Fe(3+)</name>
        <dbReference type="ChEBI" id="CHEBI:29034"/>
    </ligand>
</feature>
<dbReference type="SUPFAM" id="SSF51556">
    <property type="entry name" value="Metallo-dependent hydrolases"/>
    <property type="match status" value="1"/>
</dbReference>
<comment type="similarity">
    <text evidence="7">Belongs to the metallo-dependent hydrolases superfamily. HutI family.</text>
</comment>
<feature type="binding site" evidence="7">
    <location>
        <position position="330"/>
    </location>
    <ligand>
        <name>Zn(2+)</name>
        <dbReference type="ChEBI" id="CHEBI:29105"/>
    </ligand>
</feature>
<dbReference type="InterPro" id="IPR032466">
    <property type="entry name" value="Metal_Hydrolase"/>
</dbReference>
<gene>
    <name evidence="7" type="primary">hutI</name>
    <name evidence="9" type="ORF">I8U20_08135</name>
</gene>
<feature type="binding site" evidence="7">
    <location>
        <position position="334"/>
    </location>
    <ligand>
        <name>N-formimidoyl-L-glutamate</name>
        <dbReference type="ChEBI" id="CHEBI:58928"/>
    </ligand>
</feature>
<evidence type="ECO:0000313" key="10">
    <source>
        <dbReference type="Proteomes" id="UP000633619"/>
    </source>
</evidence>
<keyword evidence="10" id="KW-1185">Reference proteome</keyword>
<feature type="binding site" evidence="7">
    <location>
        <position position="259"/>
    </location>
    <ligand>
        <name>4-imidazolone-5-propanoate</name>
        <dbReference type="ChEBI" id="CHEBI:77893"/>
    </ligand>
</feature>
<keyword evidence="5 7" id="KW-0862">Zinc</keyword>
<keyword evidence="3 7" id="KW-0378">Hydrolase</keyword>
<dbReference type="GO" id="GO:0008270">
    <property type="term" value="F:zinc ion binding"/>
    <property type="evidence" value="ECO:0007669"/>
    <property type="project" value="UniProtKB-UniRule"/>
</dbReference>
<evidence type="ECO:0000256" key="2">
    <source>
        <dbReference type="ARBA" id="ARBA00022723"/>
    </source>
</evidence>
<dbReference type="GO" id="GO:0050480">
    <property type="term" value="F:imidazolonepropionase activity"/>
    <property type="evidence" value="ECO:0007669"/>
    <property type="project" value="UniProtKB-UniRule"/>
</dbReference>
<evidence type="ECO:0000256" key="7">
    <source>
        <dbReference type="HAMAP-Rule" id="MF_00372"/>
    </source>
</evidence>
<organism evidence="9 10">
    <name type="scientific">Thermoactinomyces intermedius</name>
    <dbReference type="NCBI Taxonomy" id="2024"/>
    <lineage>
        <taxon>Bacteria</taxon>
        <taxon>Bacillati</taxon>
        <taxon>Bacillota</taxon>
        <taxon>Bacilli</taxon>
        <taxon>Bacillales</taxon>
        <taxon>Thermoactinomycetaceae</taxon>
        <taxon>Thermoactinomyces</taxon>
    </lineage>
</organism>
<feature type="binding site" evidence="7">
    <location>
        <position position="158"/>
    </location>
    <ligand>
        <name>4-imidazolone-5-propanoate</name>
        <dbReference type="ChEBI" id="CHEBI:77893"/>
    </ligand>
</feature>